<accession>A0A9Q5CL28</accession>
<name>A0A9Q5CL28_CLOBE</name>
<protein>
    <submittedName>
        <fullName evidence="1">Uncharacterized protein</fullName>
    </submittedName>
</protein>
<evidence type="ECO:0000313" key="2">
    <source>
        <dbReference type="Proteomes" id="UP000821656"/>
    </source>
</evidence>
<dbReference type="Proteomes" id="UP000821656">
    <property type="component" value="Unassembled WGS sequence"/>
</dbReference>
<evidence type="ECO:0000313" key="1">
    <source>
        <dbReference type="EMBL" id="NRV08163.1"/>
    </source>
</evidence>
<dbReference type="RefSeq" id="WP_077304640.1">
    <property type="nucleotide sequence ID" value="NZ_CP016090.1"/>
</dbReference>
<dbReference type="EMBL" id="JABSXK010000001">
    <property type="protein sequence ID" value="NRV08163.1"/>
    <property type="molecule type" value="Genomic_DNA"/>
</dbReference>
<sequence length="135" mass="16005">MEKEIENYLIKPLVLFRIIENTGEKYSNFIEKYEILVDTFKQYVIDCYTTKFQEQDRKISAGTAASRARDYINQQWTSLEEKLNIVSGKDLLRSTNRWIKENYKINCSMKSIFNAMKPEDIDREMVEVLNLLTNS</sequence>
<organism evidence="1 2">
    <name type="scientific">Clostridium beijerinckii</name>
    <name type="common">Clostridium MP</name>
    <dbReference type="NCBI Taxonomy" id="1520"/>
    <lineage>
        <taxon>Bacteria</taxon>
        <taxon>Bacillati</taxon>
        <taxon>Bacillota</taxon>
        <taxon>Clostridia</taxon>
        <taxon>Eubacteriales</taxon>
        <taxon>Clostridiaceae</taxon>
        <taxon>Clostridium</taxon>
    </lineage>
</organism>
<dbReference type="AlphaFoldDB" id="A0A9Q5CL28"/>
<comment type="caution">
    <text evidence="1">The sequence shown here is derived from an EMBL/GenBank/DDBJ whole genome shotgun (WGS) entry which is preliminary data.</text>
</comment>
<gene>
    <name evidence="1" type="ORF">DFH45_001126</name>
</gene>
<proteinExistence type="predicted"/>
<reference evidence="1" key="1">
    <citation type="submission" date="2020-05" db="EMBL/GenBank/DDBJ databases">
        <title>Genomic insights into acetone-butanol-ethanol (ABE) fermentation by sequencing solventogenic clostridia strains.</title>
        <authorList>
            <person name="Brown S."/>
        </authorList>
    </citation>
    <scope>NUCLEOTIDE SEQUENCE</scope>
    <source>
        <strain evidence="1">DJ126</strain>
    </source>
</reference>